<sequence>DGSRRRALVSWSPIFSDPSSGDLDFVTTYRRRHHSRSSSYSRSRSLVATAQTAVFLPNDKTFKEIVDLPVELIGHLLGNSAVAVQRRGKWEATWEQWMLIITPVADRDVREISSCFLLYPIAVRTSISNTMPPHKRVERLMYSIVWLRRGMTAAAVATWRYHQSNANSEIPSITPVNYVHWEDAADCERVSCRWFNYEDPVSEQLADILIGDSINRAVPLPIENMTMTDHFTETSRTLRSQQLNPVALPLLSGNGGTGMRIRTLITRTLAAIAPVVTAVEAAAASGRQGG</sequence>
<dbReference type="AlphaFoldDB" id="A0AA39KXX6"/>
<reference evidence="1" key="2">
    <citation type="submission" date="2023-03" db="EMBL/GenBank/DDBJ databases">
        <authorList>
            <person name="Inwood S.N."/>
            <person name="Skelly J.G."/>
            <person name="Guhlin J."/>
            <person name="Harrop T.W.R."/>
            <person name="Goldson S.G."/>
            <person name="Dearden P.K."/>
        </authorList>
    </citation>
    <scope>NUCLEOTIDE SEQUENCE</scope>
    <source>
        <strain evidence="1">Irish</strain>
        <tissue evidence="1">Whole body</tissue>
    </source>
</reference>
<evidence type="ECO:0000313" key="2">
    <source>
        <dbReference type="Proteomes" id="UP001168990"/>
    </source>
</evidence>
<name>A0AA39KXX6_9HYME</name>
<protein>
    <submittedName>
        <fullName evidence="1">Uncharacterized protein</fullName>
    </submittedName>
</protein>
<feature type="non-terminal residue" evidence="1">
    <location>
        <position position="1"/>
    </location>
</feature>
<accession>A0AA39KXX6</accession>
<proteinExistence type="predicted"/>
<gene>
    <name evidence="1" type="ORF">PV328_001829</name>
</gene>
<dbReference type="EMBL" id="JAQQBS010000001">
    <property type="protein sequence ID" value="KAK0177820.1"/>
    <property type="molecule type" value="Genomic_DNA"/>
</dbReference>
<comment type="caution">
    <text evidence="1">The sequence shown here is derived from an EMBL/GenBank/DDBJ whole genome shotgun (WGS) entry which is preliminary data.</text>
</comment>
<keyword evidence="2" id="KW-1185">Reference proteome</keyword>
<reference evidence="1" key="1">
    <citation type="journal article" date="2023" name="bioRxiv">
        <title>Scaffold-level genome assemblies of two parasitoid biocontrol wasps reveal the parthenogenesis mechanism and an associated novel virus.</title>
        <authorList>
            <person name="Inwood S."/>
            <person name="Skelly J."/>
            <person name="Guhlin J."/>
            <person name="Harrop T."/>
            <person name="Goldson S."/>
            <person name="Dearden P."/>
        </authorList>
    </citation>
    <scope>NUCLEOTIDE SEQUENCE</scope>
    <source>
        <strain evidence="1">Irish</strain>
        <tissue evidence="1">Whole body</tissue>
    </source>
</reference>
<evidence type="ECO:0000313" key="1">
    <source>
        <dbReference type="EMBL" id="KAK0177820.1"/>
    </source>
</evidence>
<organism evidence="1 2">
    <name type="scientific">Microctonus aethiopoides</name>
    <dbReference type="NCBI Taxonomy" id="144406"/>
    <lineage>
        <taxon>Eukaryota</taxon>
        <taxon>Metazoa</taxon>
        <taxon>Ecdysozoa</taxon>
        <taxon>Arthropoda</taxon>
        <taxon>Hexapoda</taxon>
        <taxon>Insecta</taxon>
        <taxon>Pterygota</taxon>
        <taxon>Neoptera</taxon>
        <taxon>Endopterygota</taxon>
        <taxon>Hymenoptera</taxon>
        <taxon>Apocrita</taxon>
        <taxon>Ichneumonoidea</taxon>
        <taxon>Braconidae</taxon>
        <taxon>Euphorinae</taxon>
        <taxon>Microctonus</taxon>
    </lineage>
</organism>
<dbReference type="Proteomes" id="UP001168990">
    <property type="component" value="Unassembled WGS sequence"/>
</dbReference>